<keyword evidence="4" id="KW-0396">Initiation factor</keyword>
<comment type="subunit">
    <text evidence="8">Component of the translation initiation factor 2B (eIF2B) complex which is a heterodecamer of two sets of five different subunits: alpha, beta, gamma, delta and epsilon. Subunits alpha, beta and delta comprise a regulatory subcomplex and subunits epsilon and gamma comprise a catalytic subcomplex. Within the complex, the hexameric regulatory complex resides at the center, with the two heterodimeric catalytic subcomplexes bound on opposite sides.</text>
</comment>
<comment type="similarity">
    <text evidence="2 9">Belongs to the eIF-2B alpha/beta/delta subunits family.</text>
</comment>
<dbReference type="GO" id="GO:0005085">
    <property type="term" value="F:guanyl-nucleotide exchange factor activity"/>
    <property type="evidence" value="ECO:0007669"/>
    <property type="project" value="TreeGrafter"/>
</dbReference>
<dbReference type="GO" id="GO:0003743">
    <property type="term" value="F:translation initiation factor activity"/>
    <property type="evidence" value="ECO:0007669"/>
    <property type="project" value="UniProtKB-KW"/>
</dbReference>
<proteinExistence type="inferred from homology"/>
<dbReference type="SUPFAM" id="SSF100950">
    <property type="entry name" value="NagB/RpiA/CoA transferase-like"/>
    <property type="match status" value="1"/>
</dbReference>
<evidence type="ECO:0000256" key="2">
    <source>
        <dbReference type="ARBA" id="ARBA00007251"/>
    </source>
</evidence>
<gene>
    <name evidence="11" type="ORF">CBRE1094_LOCUS40022</name>
</gene>
<feature type="compositionally biased region" description="Basic and acidic residues" evidence="10">
    <location>
        <begin position="74"/>
        <end position="84"/>
    </location>
</feature>
<keyword evidence="3" id="KW-0963">Cytoplasm</keyword>
<dbReference type="InterPro" id="IPR037171">
    <property type="entry name" value="NagB/RpiA_transferase-like"/>
</dbReference>
<dbReference type="EMBL" id="HBGU01073474">
    <property type="protein sequence ID" value="CAD9536808.1"/>
    <property type="molecule type" value="Transcribed_RNA"/>
</dbReference>
<evidence type="ECO:0000256" key="7">
    <source>
        <dbReference type="ARBA" id="ARBA00044228"/>
    </source>
</evidence>
<name>A0A7S2J3J9_9EUKA</name>
<dbReference type="Gene3D" id="3.40.50.10470">
    <property type="entry name" value="Translation initiation factor eif-2b, domain 2"/>
    <property type="match status" value="1"/>
</dbReference>
<evidence type="ECO:0000256" key="1">
    <source>
        <dbReference type="ARBA" id="ARBA00004514"/>
    </source>
</evidence>
<dbReference type="InterPro" id="IPR000649">
    <property type="entry name" value="IF-2B-related"/>
</dbReference>
<evidence type="ECO:0000256" key="4">
    <source>
        <dbReference type="ARBA" id="ARBA00022540"/>
    </source>
</evidence>
<dbReference type="InterPro" id="IPR042529">
    <property type="entry name" value="IF_2B-like_C"/>
</dbReference>
<dbReference type="GO" id="GO:0005829">
    <property type="term" value="C:cytosol"/>
    <property type="evidence" value="ECO:0007669"/>
    <property type="project" value="UniProtKB-SubCell"/>
</dbReference>
<keyword evidence="5" id="KW-0648">Protein biosynthesis</keyword>
<evidence type="ECO:0000313" key="11">
    <source>
        <dbReference type="EMBL" id="CAD9536808.1"/>
    </source>
</evidence>
<evidence type="ECO:0000256" key="8">
    <source>
        <dbReference type="ARBA" id="ARBA00046432"/>
    </source>
</evidence>
<protein>
    <recommendedName>
        <fullName evidence="6">Translation initiation factor eIF2B subunit beta</fullName>
    </recommendedName>
    <alternativeName>
        <fullName evidence="7">eIF2B GDP-GTP exchange factor subunit beta</fullName>
    </alternativeName>
</protein>
<evidence type="ECO:0000256" key="5">
    <source>
        <dbReference type="ARBA" id="ARBA00022917"/>
    </source>
</evidence>
<dbReference type="PANTHER" id="PTHR45859">
    <property type="entry name" value="TRANSLATION INITIATION FACTOR EIF-2B SUBUNIT BETA"/>
    <property type="match status" value="1"/>
</dbReference>
<dbReference type="GO" id="GO:0005851">
    <property type="term" value="C:eukaryotic translation initiation factor 2B complex"/>
    <property type="evidence" value="ECO:0007669"/>
    <property type="project" value="TreeGrafter"/>
</dbReference>
<accession>A0A7S2J3J9</accession>
<comment type="subcellular location">
    <subcellularLocation>
        <location evidence="1">Cytoplasm</location>
        <location evidence="1">Cytosol</location>
    </subcellularLocation>
</comment>
<feature type="region of interest" description="Disordered" evidence="10">
    <location>
        <begin position="74"/>
        <end position="115"/>
    </location>
</feature>
<dbReference type="AlphaFoldDB" id="A0A7S2J3J9"/>
<organism evidence="11">
    <name type="scientific">Haptolina brevifila</name>
    <dbReference type="NCBI Taxonomy" id="156173"/>
    <lineage>
        <taxon>Eukaryota</taxon>
        <taxon>Haptista</taxon>
        <taxon>Haptophyta</taxon>
        <taxon>Prymnesiophyceae</taxon>
        <taxon>Prymnesiales</taxon>
        <taxon>Prymnesiaceae</taxon>
        <taxon>Haptolina</taxon>
    </lineage>
</organism>
<sequence length="360" mass="38518">MAKLRRRQLQNSQDVARKTLEIMRLLVGSHPGDVRTLIQLIKRAGASMVAAQPHEVVIGNMVRRVLATVREEMADNGRKARSSDDSAAVTPRAEGSNSADEGPGAPHRSGPSLMKLLDAPDAQDLRQSAKALRAPIIEGIQEVLDELASVSTHIADQAIEYIHANEVILTHGRDPNVEAFLKAAHKKRTFDVIVAETAPSGDGHQLAVALAEAGISTTLIADAAVFAMMARVNKVIVGAHAVMANGGLIATAGCHLLALAAQHASVPLVACAGLYKLTPLFPSGTESFNMLLSPQPMIRYDEGLAGVHVPNPAYDYVPPELVSLLITNSGPSHASYIYRLLAEYYHQEDYVLEETPSSTD</sequence>
<evidence type="ECO:0000256" key="9">
    <source>
        <dbReference type="RuleBase" id="RU003814"/>
    </source>
</evidence>
<evidence type="ECO:0000256" key="3">
    <source>
        <dbReference type="ARBA" id="ARBA00022490"/>
    </source>
</evidence>
<dbReference type="Pfam" id="PF01008">
    <property type="entry name" value="IF-2B"/>
    <property type="match status" value="1"/>
</dbReference>
<evidence type="ECO:0000256" key="10">
    <source>
        <dbReference type="SAM" id="MobiDB-lite"/>
    </source>
</evidence>
<dbReference type="PANTHER" id="PTHR45859:SF1">
    <property type="entry name" value="TRANSLATION INITIATION FACTOR EIF-2B SUBUNIT BETA"/>
    <property type="match status" value="1"/>
</dbReference>
<evidence type="ECO:0000256" key="6">
    <source>
        <dbReference type="ARBA" id="ARBA00044122"/>
    </source>
</evidence>
<reference evidence="11" key="1">
    <citation type="submission" date="2021-01" db="EMBL/GenBank/DDBJ databases">
        <authorList>
            <person name="Corre E."/>
            <person name="Pelletier E."/>
            <person name="Niang G."/>
            <person name="Scheremetjew M."/>
            <person name="Finn R."/>
            <person name="Kale V."/>
            <person name="Holt S."/>
            <person name="Cochrane G."/>
            <person name="Meng A."/>
            <person name="Brown T."/>
            <person name="Cohen L."/>
        </authorList>
    </citation>
    <scope>NUCLEOTIDE SEQUENCE</scope>
    <source>
        <strain evidence="11">UTEX LB 985</strain>
    </source>
</reference>
<dbReference type="InterPro" id="IPR051855">
    <property type="entry name" value="eIF2B_beta_subunit"/>
</dbReference>